<dbReference type="PROSITE" id="PS50109">
    <property type="entry name" value="HIS_KIN"/>
    <property type="match status" value="1"/>
</dbReference>
<dbReference type="Gene3D" id="3.30.450.20">
    <property type="entry name" value="PAS domain"/>
    <property type="match status" value="2"/>
</dbReference>
<dbReference type="SMART" id="SM00448">
    <property type="entry name" value="REC"/>
    <property type="match status" value="2"/>
</dbReference>
<evidence type="ECO:0000259" key="7">
    <source>
        <dbReference type="PROSITE" id="PS50110"/>
    </source>
</evidence>
<feature type="domain" description="PAC" evidence="9">
    <location>
        <begin position="129"/>
        <end position="181"/>
    </location>
</feature>
<name>A0A1H7E640_9BURK</name>
<dbReference type="InterPro" id="IPR011006">
    <property type="entry name" value="CheY-like_superfamily"/>
</dbReference>
<evidence type="ECO:0000256" key="4">
    <source>
        <dbReference type="PROSITE-ProRule" id="PRU00169"/>
    </source>
</evidence>
<dbReference type="Pfam" id="PF13426">
    <property type="entry name" value="PAS_9"/>
    <property type="match status" value="2"/>
</dbReference>
<dbReference type="Pfam" id="PF00072">
    <property type="entry name" value="Response_reg"/>
    <property type="match status" value="2"/>
</dbReference>
<protein>
    <recommendedName>
        <fullName evidence="2">histidine kinase</fullName>
        <ecNumber evidence="2">2.7.13.3</ecNumber>
    </recommendedName>
</protein>
<dbReference type="Pfam" id="PF02518">
    <property type="entry name" value="HATPase_c"/>
    <property type="match status" value="1"/>
</dbReference>
<evidence type="ECO:0000256" key="5">
    <source>
        <dbReference type="SAM" id="MobiDB-lite"/>
    </source>
</evidence>
<dbReference type="SUPFAM" id="SSF52172">
    <property type="entry name" value="CheY-like"/>
    <property type="match status" value="2"/>
</dbReference>
<sequence length="824" mass="90692">MSGQKRRSDIGHRAMSDDSNLAGNAAGTGAEQHTPHATQCAEASGMDARATNLSTEWLHLWAESTTDYAIFALSPDGTIISWNRGGESIHGYKADEILGQHVRALYIEEDRRAGVPETDLRRARDEGRHEFDGWRVRKDGSLFWANVIMTALYSPDGELLGYGRVVRDISDKKNAQDAAMESDRRFRLLVQGVNDYAIFMLSPEGYVTNWNPGARRIKGYTDEQIIGSHFSCFYTPEDAAAGLPQRGLATAAREGRFEAEGWRVRRDGSRFWAHVVIDAIRDDHGALVGFAKITRDVTERRQAEELLDQTRRALFQSQKMEALGQLTGGVAHDFNNVLQVLRGNLELLGARQDDAWSRARIGRAIEAVERGSKLASQLLAFGRRQTLLPVVANLRDMLRGMEDLLRRALGERVHVKIHNTPSDGELWNVLVDTHQLENVVLNLAINSRDAMPAGGVLTLELSNAVLDRYATAASHIEPGEYVKLSVADTGTGMSAEVVERAFDPFYTTKPAGQGTGLGLSMAYGFVLQSGGHIELSSTPDVGTTVTIYLPRSLEAVVTRPVESAGAQTEEDLRGHETVLVVEDDRRVQLTVVDMLSQLGYSVLTANDASEALTVLRSGAKVDVLFSDIVMPGPLLSPEMARQALLMRPALKVLFTSGHTRDTTGLDTQIRHGADLLRKPYSRLQLARKLRDMLDGTALATRADEPATTRVLSILVVEDEPDAREALCELLGMLGHRYEAVSDAKEALAWLQRQPFDVLFTDLTLPGMSGVDLAREAIGMKSAERVVFASGAEAPLHDASLTFEWVSLRKPYSFDQLKDALDSRE</sequence>
<dbReference type="EMBL" id="FNYE01000043">
    <property type="protein sequence ID" value="SEK09084.1"/>
    <property type="molecule type" value="Genomic_DNA"/>
</dbReference>
<dbReference type="Gene3D" id="1.10.287.130">
    <property type="match status" value="1"/>
</dbReference>
<dbReference type="InterPro" id="IPR001610">
    <property type="entry name" value="PAC"/>
</dbReference>
<evidence type="ECO:0000259" key="8">
    <source>
        <dbReference type="PROSITE" id="PS50112"/>
    </source>
</evidence>
<dbReference type="Gene3D" id="3.40.50.2300">
    <property type="match status" value="2"/>
</dbReference>
<gene>
    <name evidence="10" type="ORF">SAMN05192539_10433</name>
</gene>
<dbReference type="InterPro" id="IPR004358">
    <property type="entry name" value="Sig_transdc_His_kin-like_C"/>
</dbReference>
<proteinExistence type="predicted"/>
<dbReference type="SUPFAM" id="SSF55874">
    <property type="entry name" value="ATPase domain of HSP90 chaperone/DNA topoisomerase II/histidine kinase"/>
    <property type="match status" value="1"/>
</dbReference>
<dbReference type="PROSITE" id="PS50110">
    <property type="entry name" value="RESPONSE_REGULATORY"/>
    <property type="match status" value="2"/>
</dbReference>
<evidence type="ECO:0000256" key="3">
    <source>
        <dbReference type="ARBA" id="ARBA00022553"/>
    </source>
</evidence>
<keyword evidence="10" id="KW-0808">Transferase</keyword>
<dbReference type="SUPFAM" id="SSF55785">
    <property type="entry name" value="PYP-like sensor domain (PAS domain)"/>
    <property type="match status" value="2"/>
</dbReference>
<feature type="domain" description="PAC" evidence="9">
    <location>
        <begin position="257"/>
        <end position="309"/>
    </location>
</feature>
<dbReference type="InterPro" id="IPR000014">
    <property type="entry name" value="PAS"/>
</dbReference>
<accession>A0A1H7E640</accession>
<dbReference type="InterPro" id="IPR000700">
    <property type="entry name" value="PAS-assoc_C"/>
</dbReference>
<evidence type="ECO:0000259" key="6">
    <source>
        <dbReference type="PROSITE" id="PS50109"/>
    </source>
</evidence>
<dbReference type="SMART" id="SM00388">
    <property type="entry name" value="HisKA"/>
    <property type="match status" value="1"/>
</dbReference>
<dbReference type="CDD" id="cd00130">
    <property type="entry name" value="PAS"/>
    <property type="match status" value="2"/>
</dbReference>
<dbReference type="InterPro" id="IPR035965">
    <property type="entry name" value="PAS-like_dom_sf"/>
</dbReference>
<dbReference type="InterPro" id="IPR005467">
    <property type="entry name" value="His_kinase_dom"/>
</dbReference>
<keyword evidence="3 4" id="KW-0597">Phosphoprotein</keyword>
<dbReference type="STRING" id="667676.SAMN05192539_10433"/>
<dbReference type="Proteomes" id="UP000198866">
    <property type="component" value="Unassembled WGS sequence"/>
</dbReference>
<evidence type="ECO:0000313" key="11">
    <source>
        <dbReference type="Proteomes" id="UP000198866"/>
    </source>
</evidence>
<feature type="region of interest" description="Disordered" evidence="5">
    <location>
        <begin position="1"/>
        <end position="42"/>
    </location>
</feature>
<feature type="domain" description="Response regulatory" evidence="7">
    <location>
        <begin position="577"/>
        <end position="693"/>
    </location>
</feature>
<dbReference type="PROSITE" id="PS50113">
    <property type="entry name" value="PAC"/>
    <property type="match status" value="2"/>
</dbReference>
<comment type="catalytic activity">
    <reaction evidence="1">
        <text>ATP + protein L-histidine = ADP + protein N-phospho-L-histidine.</text>
        <dbReference type="EC" id="2.7.13.3"/>
    </reaction>
</comment>
<dbReference type="InterPro" id="IPR036097">
    <property type="entry name" value="HisK_dim/P_sf"/>
</dbReference>
<keyword evidence="10" id="KW-0418">Kinase</keyword>
<keyword evidence="11" id="KW-1185">Reference proteome</keyword>
<organism evidence="10 11">
    <name type="scientific">Paraburkholderia diazotrophica</name>
    <dbReference type="NCBI Taxonomy" id="667676"/>
    <lineage>
        <taxon>Bacteria</taxon>
        <taxon>Pseudomonadati</taxon>
        <taxon>Pseudomonadota</taxon>
        <taxon>Betaproteobacteria</taxon>
        <taxon>Burkholderiales</taxon>
        <taxon>Burkholderiaceae</taxon>
        <taxon>Paraburkholderia</taxon>
    </lineage>
</organism>
<dbReference type="SMART" id="SM00387">
    <property type="entry name" value="HATPase_c"/>
    <property type="match status" value="1"/>
</dbReference>
<dbReference type="PROSITE" id="PS50112">
    <property type="entry name" value="PAS"/>
    <property type="match status" value="2"/>
</dbReference>
<dbReference type="SMART" id="SM00091">
    <property type="entry name" value="PAS"/>
    <property type="match status" value="2"/>
</dbReference>
<feature type="domain" description="PAS" evidence="8">
    <location>
        <begin position="182"/>
        <end position="238"/>
    </location>
</feature>
<evidence type="ECO:0000313" key="10">
    <source>
        <dbReference type="EMBL" id="SEK09084.1"/>
    </source>
</evidence>
<dbReference type="PANTHER" id="PTHR43065:SF49">
    <property type="entry name" value="HISTIDINE KINASE"/>
    <property type="match status" value="1"/>
</dbReference>
<dbReference type="NCBIfam" id="TIGR00229">
    <property type="entry name" value="sensory_box"/>
    <property type="match status" value="2"/>
</dbReference>
<dbReference type="PANTHER" id="PTHR43065">
    <property type="entry name" value="SENSOR HISTIDINE KINASE"/>
    <property type="match status" value="1"/>
</dbReference>
<feature type="domain" description="Histidine kinase" evidence="6">
    <location>
        <begin position="329"/>
        <end position="553"/>
    </location>
</feature>
<dbReference type="PRINTS" id="PR00344">
    <property type="entry name" value="BCTRLSENSOR"/>
</dbReference>
<evidence type="ECO:0000256" key="1">
    <source>
        <dbReference type="ARBA" id="ARBA00000085"/>
    </source>
</evidence>
<dbReference type="AlphaFoldDB" id="A0A1H7E640"/>
<dbReference type="Gene3D" id="3.30.565.10">
    <property type="entry name" value="Histidine kinase-like ATPase, C-terminal domain"/>
    <property type="match status" value="1"/>
</dbReference>
<dbReference type="CDD" id="cd00082">
    <property type="entry name" value="HisKA"/>
    <property type="match status" value="1"/>
</dbReference>
<feature type="modified residue" description="4-aspartylphosphate" evidence="4">
    <location>
        <position position="627"/>
    </location>
</feature>
<dbReference type="EC" id="2.7.13.3" evidence="2"/>
<dbReference type="GO" id="GO:0000155">
    <property type="term" value="F:phosphorelay sensor kinase activity"/>
    <property type="evidence" value="ECO:0007669"/>
    <property type="project" value="InterPro"/>
</dbReference>
<dbReference type="InterPro" id="IPR003661">
    <property type="entry name" value="HisK_dim/P_dom"/>
</dbReference>
<feature type="domain" description="Response regulatory" evidence="7">
    <location>
        <begin position="712"/>
        <end position="824"/>
    </location>
</feature>
<dbReference type="SUPFAM" id="SSF47384">
    <property type="entry name" value="Homodimeric domain of signal transducing histidine kinase"/>
    <property type="match status" value="1"/>
</dbReference>
<evidence type="ECO:0000259" key="9">
    <source>
        <dbReference type="PROSITE" id="PS50113"/>
    </source>
</evidence>
<feature type="compositionally biased region" description="Basic and acidic residues" evidence="5">
    <location>
        <begin position="1"/>
        <end position="16"/>
    </location>
</feature>
<dbReference type="InterPro" id="IPR003594">
    <property type="entry name" value="HATPase_dom"/>
</dbReference>
<dbReference type="SMART" id="SM00086">
    <property type="entry name" value="PAC"/>
    <property type="match status" value="2"/>
</dbReference>
<feature type="domain" description="PAS" evidence="8">
    <location>
        <begin position="54"/>
        <end position="127"/>
    </location>
</feature>
<evidence type="ECO:0000256" key="2">
    <source>
        <dbReference type="ARBA" id="ARBA00012438"/>
    </source>
</evidence>
<dbReference type="InterPro" id="IPR036890">
    <property type="entry name" value="HATPase_C_sf"/>
</dbReference>
<feature type="modified residue" description="4-aspartylphosphate" evidence="4">
    <location>
        <position position="761"/>
    </location>
</feature>
<dbReference type="InterPro" id="IPR001789">
    <property type="entry name" value="Sig_transdc_resp-reg_receiver"/>
</dbReference>
<reference evidence="11" key="1">
    <citation type="submission" date="2016-10" db="EMBL/GenBank/DDBJ databases">
        <authorList>
            <person name="Varghese N."/>
            <person name="Submissions S."/>
        </authorList>
    </citation>
    <scope>NUCLEOTIDE SEQUENCE [LARGE SCALE GENOMIC DNA]</scope>
    <source>
        <strain evidence="11">LMG 26031</strain>
    </source>
</reference>